<proteinExistence type="predicted"/>
<dbReference type="InterPro" id="IPR014743">
    <property type="entry name" value="Cl-channel_core"/>
</dbReference>
<feature type="transmembrane region" description="Helical" evidence="10">
    <location>
        <begin position="274"/>
        <end position="292"/>
    </location>
</feature>
<keyword evidence="6 10" id="KW-0472">Membrane</keyword>
<dbReference type="InterPro" id="IPR001807">
    <property type="entry name" value="ClC"/>
</dbReference>
<dbReference type="Pfam" id="PF00654">
    <property type="entry name" value="Voltage_CLC"/>
    <property type="match status" value="1"/>
</dbReference>
<evidence type="ECO:0000256" key="8">
    <source>
        <dbReference type="ARBA" id="ARBA00023214"/>
    </source>
</evidence>
<dbReference type="PANTHER" id="PTHR43427:SF6">
    <property type="entry name" value="CHLORIDE CHANNEL PROTEIN CLC-E"/>
    <property type="match status" value="1"/>
</dbReference>
<comment type="caution">
    <text evidence="11">The sequence shown here is derived from an EMBL/GenBank/DDBJ whole genome shotgun (WGS) entry which is preliminary data.</text>
</comment>
<evidence type="ECO:0000256" key="6">
    <source>
        <dbReference type="ARBA" id="ARBA00023136"/>
    </source>
</evidence>
<keyword evidence="9" id="KW-0407">Ion channel</keyword>
<evidence type="ECO:0000256" key="5">
    <source>
        <dbReference type="ARBA" id="ARBA00023065"/>
    </source>
</evidence>
<feature type="transmembrane region" description="Helical" evidence="10">
    <location>
        <begin position="27"/>
        <end position="50"/>
    </location>
</feature>
<organism evidence="11 12">
    <name type="scientific">Thalassotalea profundi</name>
    <dbReference type="NCBI Taxonomy" id="2036687"/>
    <lineage>
        <taxon>Bacteria</taxon>
        <taxon>Pseudomonadati</taxon>
        <taxon>Pseudomonadota</taxon>
        <taxon>Gammaproteobacteria</taxon>
        <taxon>Alteromonadales</taxon>
        <taxon>Colwelliaceae</taxon>
        <taxon>Thalassotalea</taxon>
    </lineage>
</organism>
<dbReference type="RefSeq" id="WP_229817370.1">
    <property type="nucleotide sequence ID" value="NZ_BNAH01000014.1"/>
</dbReference>
<feature type="transmembrane region" description="Helical" evidence="10">
    <location>
        <begin position="203"/>
        <end position="223"/>
    </location>
</feature>
<name>A0ABQ3IZ70_9GAMM</name>
<feature type="transmembrane region" description="Helical" evidence="10">
    <location>
        <begin position="312"/>
        <end position="333"/>
    </location>
</feature>
<feature type="transmembrane region" description="Helical" evidence="10">
    <location>
        <begin position="71"/>
        <end position="89"/>
    </location>
</feature>
<protein>
    <submittedName>
        <fullName evidence="11">Chloride channel protein</fullName>
    </submittedName>
</protein>
<evidence type="ECO:0000256" key="9">
    <source>
        <dbReference type="ARBA" id="ARBA00023303"/>
    </source>
</evidence>
<keyword evidence="2" id="KW-0813">Transport</keyword>
<keyword evidence="7" id="KW-0869">Chloride channel</keyword>
<evidence type="ECO:0000256" key="10">
    <source>
        <dbReference type="SAM" id="Phobius"/>
    </source>
</evidence>
<feature type="transmembrane region" description="Helical" evidence="10">
    <location>
        <begin position="340"/>
        <end position="359"/>
    </location>
</feature>
<dbReference type="PRINTS" id="PR00762">
    <property type="entry name" value="CLCHANNEL"/>
</dbReference>
<dbReference type="CDD" id="cd00400">
    <property type="entry name" value="Voltage_gated_ClC"/>
    <property type="match status" value="1"/>
</dbReference>
<evidence type="ECO:0000256" key="3">
    <source>
        <dbReference type="ARBA" id="ARBA00022692"/>
    </source>
</evidence>
<evidence type="ECO:0000256" key="1">
    <source>
        <dbReference type="ARBA" id="ARBA00004141"/>
    </source>
</evidence>
<dbReference type="SUPFAM" id="SSF81340">
    <property type="entry name" value="Clc chloride channel"/>
    <property type="match status" value="1"/>
</dbReference>
<evidence type="ECO:0000313" key="12">
    <source>
        <dbReference type="Proteomes" id="UP000626370"/>
    </source>
</evidence>
<keyword evidence="3 10" id="KW-0812">Transmembrane</keyword>
<keyword evidence="5" id="KW-0406">Ion transport</keyword>
<keyword evidence="12" id="KW-1185">Reference proteome</keyword>
<evidence type="ECO:0000256" key="4">
    <source>
        <dbReference type="ARBA" id="ARBA00022989"/>
    </source>
</evidence>
<dbReference type="Gene3D" id="1.10.3080.10">
    <property type="entry name" value="Clc chloride channel"/>
    <property type="match status" value="1"/>
</dbReference>
<dbReference type="Proteomes" id="UP000626370">
    <property type="component" value="Unassembled WGS sequence"/>
</dbReference>
<keyword evidence="4 10" id="KW-1133">Transmembrane helix</keyword>
<gene>
    <name evidence="11" type="ORF">GCM10011501_30530</name>
</gene>
<evidence type="ECO:0000256" key="7">
    <source>
        <dbReference type="ARBA" id="ARBA00023173"/>
    </source>
</evidence>
<feature type="transmembrane region" description="Helical" evidence="10">
    <location>
        <begin position="371"/>
        <end position="394"/>
    </location>
</feature>
<feature type="transmembrane region" description="Helical" evidence="10">
    <location>
        <begin position="243"/>
        <end position="262"/>
    </location>
</feature>
<evidence type="ECO:0000256" key="2">
    <source>
        <dbReference type="ARBA" id="ARBA00022448"/>
    </source>
</evidence>
<reference evidence="12" key="1">
    <citation type="journal article" date="2019" name="Int. J. Syst. Evol. Microbiol.">
        <title>The Global Catalogue of Microorganisms (GCM) 10K type strain sequencing project: providing services to taxonomists for standard genome sequencing and annotation.</title>
        <authorList>
            <consortium name="The Broad Institute Genomics Platform"/>
            <consortium name="The Broad Institute Genome Sequencing Center for Infectious Disease"/>
            <person name="Wu L."/>
            <person name="Ma J."/>
        </authorList>
    </citation>
    <scope>NUCLEOTIDE SEQUENCE [LARGE SCALE GENOMIC DNA]</scope>
    <source>
        <strain evidence="12">CGMCC 1.15922</strain>
    </source>
</reference>
<sequence length="571" mass="61709">MTDYYANPSTMTLLYSLKKHLALPKTSWQICLLAAIGGVASAGLIILFTASIDFIQQWYLPQKEDYTSLDAVSRFDLPIIGALLILLFAKLTGYKYLRTGIPFVLHRLKVAHGVIPLRNTLNQFVGSVLALASGFSVGREGPAVHLGAACSSFIGSFLKLPHNAIRTLCACGIAAGISASFNTPLAAVIFVMEVIMREYKVHVFIPVMIASIVGSLITSHTYGPAHKFEYFNKITIVVGDYPLLIMLGILLGILAFAFNRYLTLIIKHSSQFHIISRFLFAALITGALGAAVPHAMGTDLTAIAFAIDGNVHYQLLLGLLLAKLIMTIVALGLGVPGGIIGPILSIGAIGGVSAAAIANHFFLQDTLITDYALMGMAGFMAATLNAPLAALIAVVELSNQLEIIIPAMIVITTASLTSGQFFNNRSILVMQLEIQGLIYRHPPIEKSLLRIGAMGIMQENFRLLDPEHLSNNTNFLNVSTNNELLIVKESSPSPSFTLLQPIQAALNDTPPIIKQQKLIPLSYQATLAEAYALLKDTRDGGVYLYDGAEDNIIGVLMFVQIRRYLIEGKAN</sequence>
<feature type="transmembrane region" description="Helical" evidence="10">
    <location>
        <begin position="401"/>
        <end position="422"/>
    </location>
</feature>
<dbReference type="EMBL" id="BNAH01000014">
    <property type="protein sequence ID" value="GHE98946.1"/>
    <property type="molecule type" value="Genomic_DNA"/>
</dbReference>
<dbReference type="PANTHER" id="PTHR43427">
    <property type="entry name" value="CHLORIDE CHANNEL PROTEIN CLC-E"/>
    <property type="match status" value="1"/>
</dbReference>
<comment type="subcellular location">
    <subcellularLocation>
        <location evidence="1">Membrane</location>
        <topology evidence="1">Multi-pass membrane protein</topology>
    </subcellularLocation>
</comment>
<accession>A0ABQ3IZ70</accession>
<evidence type="ECO:0000313" key="11">
    <source>
        <dbReference type="EMBL" id="GHE98946.1"/>
    </source>
</evidence>
<keyword evidence="8" id="KW-0868">Chloride</keyword>
<dbReference type="InterPro" id="IPR050368">
    <property type="entry name" value="ClC-type_chloride_channel"/>
</dbReference>